<dbReference type="Gene3D" id="1.20.1530.20">
    <property type="match status" value="1"/>
</dbReference>
<feature type="transmembrane region" description="Helical" evidence="5">
    <location>
        <begin position="124"/>
        <end position="147"/>
    </location>
</feature>
<evidence type="ECO:0008006" key="7">
    <source>
        <dbReference type="Google" id="ProtNLM"/>
    </source>
</evidence>
<feature type="transmembrane region" description="Helical" evidence="5">
    <location>
        <begin position="222"/>
        <end position="245"/>
    </location>
</feature>
<protein>
    <recommendedName>
        <fullName evidence="7">Transporter</fullName>
    </recommendedName>
</protein>
<accession>A0A381SXG9</accession>
<feature type="transmembrane region" description="Helical" evidence="5">
    <location>
        <begin position="159"/>
        <end position="177"/>
    </location>
</feature>
<reference evidence="6" key="1">
    <citation type="submission" date="2018-05" db="EMBL/GenBank/DDBJ databases">
        <authorList>
            <person name="Lanie J.A."/>
            <person name="Ng W.-L."/>
            <person name="Kazmierczak K.M."/>
            <person name="Andrzejewski T.M."/>
            <person name="Davidsen T.M."/>
            <person name="Wayne K.J."/>
            <person name="Tettelin H."/>
            <person name="Glass J.I."/>
            <person name="Rusch D."/>
            <person name="Podicherti R."/>
            <person name="Tsui H.-C.T."/>
            <person name="Winkler M.E."/>
        </authorList>
    </citation>
    <scope>NUCLEOTIDE SEQUENCE</scope>
</reference>
<dbReference type="InterPro" id="IPR002657">
    <property type="entry name" value="BilAc:Na_symport/Acr3"/>
</dbReference>
<feature type="transmembrane region" description="Helical" evidence="5">
    <location>
        <begin position="66"/>
        <end position="89"/>
    </location>
</feature>
<feature type="transmembrane region" description="Helical" evidence="5">
    <location>
        <begin position="189"/>
        <end position="210"/>
    </location>
</feature>
<keyword evidence="4 5" id="KW-0472">Membrane</keyword>
<dbReference type="InterPro" id="IPR004710">
    <property type="entry name" value="Bilac:Na_transpt"/>
</dbReference>
<dbReference type="AlphaFoldDB" id="A0A381SXG9"/>
<evidence type="ECO:0000256" key="4">
    <source>
        <dbReference type="ARBA" id="ARBA00023136"/>
    </source>
</evidence>
<evidence type="ECO:0000256" key="5">
    <source>
        <dbReference type="SAM" id="Phobius"/>
    </source>
</evidence>
<evidence type="ECO:0000256" key="2">
    <source>
        <dbReference type="ARBA" id="ARBA00022692"/>
    </source>
</evidence>
<dbReference type="Pfam" id="PF01758">
    <property type="entry name" value="SBF"/>
    <property type="match status" value="1"/>
</dbReference>
<evidence type="ECO:0000313" key="6">
    <source>
        <dbReference type="EMBL" id="SVA08094.1"/>
    </source>
</evidence>
<name>A0A381SXG9_9ZZZZ</name>
<organism evidence="6">
    <name type="scientific">marine metagenome</name>
    <dbReference type="NCBI Taxonomy" id="408172"/>
    <lineage>
        <taxon>unclassified sequences</taxon>
        <taxon>metagenomes</taxon>
        <taxon>ecological metagenomes</taxon>
    </lineage>
</organism>
<gene>
    <name evidence="6" type="ORF">METZ01_LOCUS60948</name>
</gene>
<proteinExistence type="predicted"/>
<dbReference type="PANTHER" id="PTHR10361:SF28">
    <property type="entry name" value="P3 PROTEIN-RELATED"/>
    <property type="match status" value="1"/>
</dbReference>
<evidence type="ECO:0000256" key="3">
    <source>
        <dbReference type="ARBA" id="ARBA00022989"/>
    </source>
</evidence>
<feature type="transmembrane region" description="Helical" evidence="5">
    <location>
        <begin position="278"/>
        <end position="301"/>
    </location>
</feature>
<evidence type="ECO:0000256" key="1">
    <source>
        <dbReference type="ARBA" id="ARBA00004141"/>
    </source>
</evidence>
<sequence length="313" mass="33288">VRILGLLTAAFPFWVLVASALALYYPPFFTWFSGSFITVGLGIIMLCMGMTLSIDDFKRIVQHWRLVLPGVTLQYTVMPTLGWLIGYLYELPTEYAVGLVLVASCPGGTASNVISFLAKADVALSVTITAVSTILAVAMTPALTALLAGSRIDVNATGLLLSTVQVVILPVVIGIALNKYLTTITHKMLAVAPFVAVLTIVLIVASIIGAGKQQIMTAGFRLLLAVFTLHIGGFSAGYVAGRLMFHQEITARTIAIEVGMQNSGLGVVLARQNFISPLVAIPCAISAVFHSLIGSLLAAFWRQSTDSKAPQDY</sequence>
<dbReference type="InterPro" id="IPR038770">
    <property type="entry name" value="Na+/solute_symporter_sf"/>
</dbReference>
<feature type="transmembrane region" description="Helical" evidence="5">
    <location>
        <begin position="32"/>
        <end position="54"/>
    </location>
</feature>
<keyword evidence="2 5" id="KW-0812">Transmembrane</keyword>
<dbReference type="PANTHER" id="PTHR10361">
    <property type="entry name" value="SODIUM-BILE ACID COTRANSPORTER"/>
    <property type="match status" value="1"/>
</dbReference>
<comment type="subcellular location">
    <subcellularLocation>
        <location evidence="1">Membrane</location>
        <topology evidence="1">Multi-pass membrane protein</topology>
    </subcellularLocation>
</comment>
<dbReference type="EMBL" id="UINC01003643">
    <property type="protein sequence ID" value="SVA08094.1"/>
    <property type="molecule type" value="Genomic_DNA"/>
</dbReference>
<keyword evidence="3 5" id="KW-1133">Transmembrane helix</keyword>
<feature type="non-terminal residue" evidence="6">
    <location>
        <position position="1"/>
    </location>
</feature>
<dbReference type="GO" id="GO:0016020">
    <property type="term" value="C:membrane"/>
    <property type="evidence" value="ECO:0007669"/>
    <property type="project" value="UniProtKB-SubCell"/>
</dbReference>
<feature type="transmembrane region" description="Helical" evidence="5">
    <location>
        <begin position="95"/>
        <end position="117"/>
    </location>
</feature>